<dbReference type="EMBL" id="JAHLUX010000001">
    <property type="protein sequence ID" value="KAG7822298.1"/>
    <property type="molecule type" value="Genomic_DNA"/>
</dbReference>
<evidence type="ECO:0000256" key="14">
    <source>
        <dbReference type="RuleBase" id="RU361226"/>
    </source>
</evidence>
<feature type="binding site" evidence="13">
    <location>
        <position position="140"/>
    </location>
    <ligand>
        <name>FAD</name>
        <dbReference type="ChEBI" id="CHEBI:57692"/>
    </ligand>
</feature>
<feature type="binding site" evidence="13">
    <location>
        <position position="133"/>
    </location>
    <ligand>
        <name>FAD</name>
        <dbReference type="ChEBI" id="CHEBI:57692"/>
    </ligand>
</feature>
<comment type="similarity">
    <text evidence="3 14">Belongs to the flavoprotein pyridine nucleotide cytochrome reductase family.</text>
</comment>
<evidence type="ECO:0000256" key="7">
    <source>
        <dbReference type="ARBA" id="ARBA00022827"/>
    </source>
</evidence>
<evidence type="ECO:0000256" key="10">
    <source>
        <dbReference type="ARBA" id="ARBA00023027"/>
    </source>
</evidence>
<evidence type="ECO:0000256" key="5">
    <source>
        <dbReference type="ARBA" id="ARBA00022692"/>
    </source>
</evidence>
<keyword evidence="9 14" id="KW-0560">Oxidoreductase</keyword>
<dbReference type="RefSeq" id="XP_043062668.1">
    <property type="nucleotide sequence ID" value="XM_043206505.1"/>
</dbReference>
<feature type="transmembrane region" description="Helical" evidence="15">
    <location>
        <begin position="12"/>
        <end position="31"/>
    </location>
</feature>
<dbReference type="InterPro" id="IPR001834">
    <property type="entry name" value="CBR-like"/>
</dbReference>
<dbReference type="Gene3D" id="3.40.50.80">
    <property type="entry name" value="Nucleotide-binding domain of ferredoxin-NADP reductase (FNR) module"/>
    <property type="match status" value="1"/>
</dbReference>
<keyword evidence="20" id="KW-1185">Reference proteome</keyword>
<dbReference type="PANTHER" id="PTHR19370">
    <property type="entry name" value="NADH-CYTOCHROME B5 REDUCTASE"/>
    <property type="match status" value="1"/>
</dbReference>
<evidence type="ECO:0000256" key="9">
    <source>
        <dbReference type="ARBA" id="ARBA00023002"/>
    </source>
</evidence>
<keyword evidence="10 14" id="KW-0520">NAD</keyword>
<dbReference type="Gene3D" id="2.40.30.10">
    <property type="entry name" value="Translation factors"/>
    <property type="match status" value="1"/>
</dbReference>
<dbReference type="Proteomes" id="UP001196530">
    <property type="component" value="Unassembled WGS sequence"/>
</dbReference>
<gene>
    <name evidence="17" type="ORF">KL928_000773</name>
    <name evidence="18" type="ORF">KL940_000664</name>
</gene>
<dbReference type="FunFam" id="3.40.50.80:FF:000009">
    <property type="entry name" value="NADH-cytochrome b5 reductase"/>
    <property type="match status" value="1"/>
</dbReference>
<evidence type="ECO:0000256" key="13">
    <source>
        <dbReference type="PIRSR" id="PIRSR601834-1"/>
    </source>
</evidence>
<feature type="transmembrane region" description="Helical" evidence="15">
    <location>
        <begin position="37"/>
        <end position="54"/>
    </location>
</feature>
<dbReference type="InterPro" id="IPR017927">
    <property type="entry name" value="FAD-bd_FR_type"/>
</dbReference>
<feature type="binding site" evidence="13">
    <location>
        <position position="182"/>
    </location>
    <ligand>
        <name>FAD</name>
        <dbReference type="ChEBI" id="CHEBI:57692"/>
    </ligand>
</feature>
<feature type="binding site" evidence="13">
    <location>
        <position position="131"/>
    </location>
    <ligand>
        <name>FAD</name>
        <dbReference type="ChEBI" id="CHEBI:57692"/>
    </ligand>
</feature>
<evidence type="ECO:0000256" key="6">
    <source>
        <dbReference type="ARBA" id="ARBA00022787"/>
    </source>
</evidence>
<evidence type="ECO:0000259" key="16">
    <source>
        <dbReference type="PROSITE" id="PS51384"/>
    </source>
</evidence>
<dbReference type="PRINTS" id="PR00371">
    <property type="entry name" value="FPNCR"/>
</dbReference>
<dbReference type="GO" id="GO:0090524">
    <property type="term" value="F:cytochrome-b5 reductase activity, acting on NADH"/>
    <property type="evidence" value="ECO:0007669"/>
    <property type="project" value="UniProtKB-EC"/>
</dbReference>
<comment type="subcellular location">
    <subcellularLocation>
        <location evidence="2">Mitochondrion outer membrane</location>
    </subcellularLocation>
</comment>
<evidence type="ECO:0000256" key="1">
    <source>
        <dbReference type="ARBA" id="ARBA00001974"/>
    </source>
</evidence>
<dbReference type="GeneID" id="66124824"/>
<dbReference type="EC" id="1.6.2.2" evidence="14"/>
<keyword evidence="5 15" id="KW-0812">Transmembrane</keyword>
<comment type="catalytic activity">
    <reaction evidence="14">
        <text>2 Fe(III)-[cytochrome b5] + NADH = 2 Fe(II)-[cytochrome b5] + NAD(+) + H(+)</text>
        <dbReference type="Rhea" id="RHEA:46680"/>
        <dbReference type="Rhea" id="RHEA-COMP:10438"/>
        <dbReference type="Rhea" id="RHEA-COMP:10439"/>
        <dbReference type="ChEBI" id="CHEBI:15378"/>
        <dbReference type="ChEBI" id="CHEBI:29033"/>
        <dbReference type="ChEBI" id="CHEBI:29034"/>
        <dbReference type="ChEBI" id="CHEBI:57540"/>
        <dbReference type="ChEBI" id="CHEBI:57945"/>
        <dbReference type="EC" id="1.6.2.2"/>
    </reaction>
</comment>
<dbReference type="GO" id="GO:0005741">
    <property type="term" value="C:mitochondrial outer membrane"/>
    <property type="evidence" value="ECO:0007669"/>
    <property type="project" value="UniProtKB-SubCell"/>
</dbReference>
<sequence>MNDPKNLAATPLHGIYIPTALIIVGICILNYDYLPHTIAILAVFFTVQFTIAWFKKPVLSSTDFQKYELLDKTVISRNSAIYRFKLPNETDTLDIPIGHHLACRFVIDEKEYVRYYTPISNQFDEGFFDLLVKSYPNGTVSRKFAGLFPGQQVEFKGPVGRMSYKTNMASHITMIAGGSGITPMLQVIGSIITTPADVTRVKLIYANETENDILLKEELDEFAEKYPNFEVVYLLNKPQKQWNGLTGYVTKELLERELPAPEADKRIFVCGPLEMRQRILEYTEELGWPKGVISSKQDDQVFCF</sequence>
<dbReference type="SUPFAM" id="SSF52343">
    <property type="entry name" value="Ferredoxin reductase-like, C-terminal NADP-linked domain"/>
    <property type="match status" value="1"/>
</dbReference>
<evidence type="ECO:0000256" key="12">
    <source>
        <dbReference type="ARBA" id="ARBA00023136"/>
    </source>
</evidence>
<evidence type="ECO:0000256" key="4">
    <source>
        <dbReference type="ARBA" id="ARBA00022630"/>
    </source>
</evidence>
<dbReference type="InterPro" id="IPR039261">
    <property type="entry name" value="FNR_nucleotide-bd"/>
</dbReference>
<feature type="binding site" evidence="13">
    <location>
        <position position="141"/>
    </location>
    <ligand>
        <name>FAD</name>
        <dbReference type="ChEBI" id="CHEBI:57692"/>
    </ligand>
</feature>
<dbReference type="EMBL" id="JAHLVD010000002">
    <property type="protein sequence ID" value="KAG7851782.1"/>
    <property type="molecule type" value="Genomic_DNA"/>
</dbReference>
<dbReference type="Proteomes" id="UP001197328">
    <property type="component" value="Unassembled WGS sequence"/>
</dbReference>
<keyword evidence="12 15" id="KW-0472">Membrane</keyword>
<reference evidence="17 20" key="1">
    <citation type="journal article" date="2021" name="G3 (Bethesda)">
        <title>Genomic diversity, chromosomal rearrangements, and interspecies hybridization in the ogataea polymorpha species complex.</title>
        <authorList>
            <person name="Hanson S.J."/>
            <person name="Cinneide E.O."/>
            <person name="Salzberg L.I."/>
            <person name="Wolfe K.H."/>
            <person name="McGowan J."/>
            <person name="Fitzpatrick D.A."/>
            <person name="Matlin K."/>
        </authorList>
    </citation>
    <scope>NUCLEOTIDE SEQUENCE</scope>
    <source>
        <strain evidence="18">51-138</strain>
        <strain evidence="17">61-244</strain>
    </source>
</reference>
<keyword evidence="4 13" id="KW-0285">Flavoprotein</keyword>
<dbReference type="CDD" id="cd06183">
    <property type="entry name" value="cyt_b5_reduct_like"/>
    <property type="match status" value="1"/>
</dbReference>
<protein>
    <recommendedName>
        <fullName evidence="14">NADH-cytochrome b5 reductase</fullName>
        <ecNumber evidence="14">1.6.2.2</ecNumber>
    </recommendedName>
</protein>
<evidence type="ECO:0000313" key="20">
    <source>
        <dbReference type="Proteomes" id="UP001197328"/>
    </source>
</evidence>
<organism evidence="17 19">
    <name type="scientific">Pichia angusta</name>
    <name type="common">Yeast</name>
    <name type="synonym">Hansenula polymorpha</name>
    <dbReference type="NCBI Taxonomy" id="870730"/>
    <lineage>
        <taxon>Eukaryota</taxon>
        <taxon>Fungi</taxon>
        <taxon>Dikarya</taxon>
        <taxon>Ascomycota</taxon>
        <taxon>Saccharomycotina</taxon>
        <taxon>Pichiomycetes</taxon>
        <taxon>Pichiales</taxon>
        <taxon>Pichiaceae</taxon>
        <taxon>Ogataea</taxon>
    </lineage>
</organism>
<evidence type="ECO:0000313" key="18">
    <source>
        <dbReference type="EMBL" id="KAG7851782.1"/>
    </source>
</evidence>
<evidence type="ECO:0000256" key="8">
    <source>
        <dbReference type="ARBA" id="ARBA00022989"/>
    </source>
</evidence>
<dbReference type="AlphaFoldDB" id="A0AAN6DJY2"/>
<dbReference type="Pfam" id="PF00970">
    <property type="entry name" value="FAD_binding_6"/>
    <property type="match status" value="1"/>
</dbReference>
<dbReference type="InterPro" id="IPR017938">
    <property type="entry name" value="Riboflavin_synthase-like_b-brl"/>
</dbReference>
<evidence type="ECO:0000256" key="15">
    <source>
        <dbReference type="SAM" id="Phobius"/>
    </source>
</evidence>
<dbReference type="InterPro" id="IPR001433">
    <property type="entry name" value="OxRdtase_FAD/NAD-bd"/>
</dbReference>
<dbReference type="Pfam" id="PF00175">
    <property type="entry name" value="NAD_binding_1"/>
    <property type="match status" value="1"/>
</dbReference>
<dbReference type="PROSITE" id="PS51384">
    <property type="entry name" value="FAD_FR"/>
    <property type="match status" value="1"/>
</dbReference>
<evidence type="ECO:0000313" key="19">
    <source>
        <dbReference type="Proteomes" id="UP001196530"/>
    </source>
</evidence>
<dbReference type="InterPro" id="IPR001709">
    <property type="entry name" value="Flavoprot_Pyr_Nucl_cyt_Rdtase"/>
</dbReference>
<feature type="binding site" evidence="13">
    <location>
        <position position="116"/>
    </location>
    <ligand>
        <name>FAD</name>
        <dbReference type="ChEBI" id="CHEBI:57692"/>
    </ligand>
</feature>
<keyword evidence="6" id="KW-1000">Mitochondrion outer membrane</keyword>
<dbReference type="FunFam" id="2.40.30.10:FF:000069">
    <property type="entry name" value="NADH-cytochrome b5 reductase"/>
    <property type="match status" value="1"/>
</dbReference>
<keyword evidence="7 13" id="KW-0274">FAD</keyword>
<dbReference type="PANTHER" id="PTHR19370:SF143">
    <property type="entry name" value="PLASMA MEMBRANE-ASSOCIATED COENZYME Q6 REDUCTASE PGA3"/>
    <property type="match status" value="1"/>
</dbReference>
<keyword evidence="8 15" id="KW-1133">Transmembrane helix</keyword>
<dbReference type="InterPro" id="IPR008333">
    <property type="entry name" value="Cbr1-like_FAD-bd_dom"/>
</dbReference>
<name>A0AAN6DJY2_PICAN</name>
<comment type="cofactor">
    <cofactor evidence="1 13 14">
        <name>FAD</name>
        <dbReference type="ChEBI" id="CHEBI:57692"/>
    </cofactor>
</comment>
<dbReference type="PRINTS" id="PR00406">
    <property type="entry name" value="CYTB5RDTASE"/>
</dbReference>
<accession>A0AAN6DJY2</accession>
<feature type="domain" description="FAD-binding FR-type" evidence="16">
    <location>
        <begin position="62"/>
        <end position="165"/>
    </location>
</feature>
<dbReference type="GO" id="GO:0006696">
    <property type="term" value="P:ergosterol biosynthetic process"/>
    <property type="evidence" value="ECO:0007669"/>
    <property type="project" value="TreeGrafter"/>
</dbReference>
<comment type="caution">
    <text evidence="17">The sequence shown here is derived from an EMBL/GenBank/DDBJ whole genome shotgun (WGS) entry which is preliminary data.</text>
</comment>
<proteinExistence type="inferred from homology"/>
<evidence type="ECO:0000313" key="17">
    <source>
        <dbReference type="EMBL" id="KAG7822298.1"/>
    </source>
</evidence>
<evidence type="ECO:0000256" key="2">
    <source>
        <dbReference type="ARBA" id="ARBA00004294"/>
    </source>
</evidence>
<feature type="binding site" evidence="13">
    <location>
        <position position="114"/>
    </location>
    <ligand>
        <name>FAD</name>
        <dbReference type="ChEBI" id="CHEBI:57692"/>
    </ligand>
</feature>
<dbReference type="SUPFAM" id="SSF63380">
    <property type="entry name" value="Riboflavin synthase domain-like"/>
    <property type="match status" value="1"/>
</dbReference>
<keyword evidence="11" id="KW-0496">Mitochondrion</keyword>
<evidence type="ECO:0000256" key="3">
    <source>
        <dbReference type="ARBA" id="ARBA00006105"/>
    </source>
</evidence>
<evidence type="ECO:0000256" key="11">
    <source>
        <dbReference type="ARBA" id="ARBA00023128"/>
    </source>
</evidence>